<dbReference type="KEGG" id="cbot:ATE48_03990"/>
<dbReference type="OrthoDB" id="4473689at2"/>
<dbReference type="SUPFAM" id="SSF52540">
    <property type="entry name" value="P-loop containing nucleoside triphosphate hydrolases"/>
    <property type="match status" value="1"/>
</dbReference>
<dbReference type="InterPro" id="IPR011990">
    <property type="entry name" value="TPR-like_helical_dom_sf"/>
</dbReference>
<dbReference type="Proteomes" id="UP000092498">
    <property type="component" value="Chromosome"/>
</dbReference>
<dbReference type="GO" id="GO:0035556">
    <property type="term" value="P:intracellular signal transduction"/>
    <property type="evidence" value="ECO:0007669"/>
    <property type="project" value="InterPro"/>
</dbReference>
<organism evidence="1 2">
    <name type="scientific">Candidatus Viadribacter manganicus</name>
    <dbReference type="NCBI Taxonomy" id="1759059"/>
    <lineage>
        <taxon>Bacteria</taxon>
        <taxon>Pseudomonadati</taxon>
        <taxon>Pseudomonadota</taxon>
        <taxon>Alphaproteobacteria</taxon>
        <taxon>Hyphomonadales</taxon>
        <taxon>Hyphomonadaceae</taxon>
        <taxon>Candidatus Viadribacter</taxon>
    </lineage>
</organism>
<dbReference type="SMART" id="SM00028">
    <property type="entry name" value="TPR"/>
    <property type="match status" value="4"/>
</dbReference>
<gene>
    <name evidence="1" type="ORF">ATE48_03990</name>
</gene>
<dbReference type="AlphaFoldDB" id="A0A1B1AEZ1"/>
<dbReference type="Gene3D" id="3.40.50.300">
    <property type="entry name" value="P-loop containing nucleotide triphosphate hydrolases"/>
    <property type="match status" value="1"/>
</dbReference>
<evidence type="ECO:0000313" key="1">
    <source>
        <dbReference type="EMBL" id="ANP45136.1"/>
    </source>
</evidence>
<dbReference type="InterPro" id="IPR027417">
    <property type="entry name" value="P-loop_NTPase"/>
</dbReference>
<evidence type="ECO:0008006" key="3">
    <source>
        <dbReference type="Google" id="ProtNLM"/>
    </source>
</evidence>
<dbReference type="EMBL" id="CP013244">
    <property type="protein sequence ID" value="ANP45136.1"/>
    <property type="molecule type" value="Genomic_DNA"/>
</dbReference>
<dbReference type="PANTHER" id="PTHR47691">
    <property type="entry name" value="REGULATOR-RELATED"/>
    <property type="match status" value="1"/>
</dbReference>
<dbReference type="SUPFAM" id="SSF55073">
    <property type="entry name" value="Nucleotide cyclase"/>
    <property type="match status" value="1"/>
</dbReference>
<dbReference type="CDD" id="cd07302">
    <property type="entry name" value="CHD"/>
    <property type="match status" value="1"/>
</dbReference>
<dbReference type="InterPro" id="IPR001054">
    <property type="entry name" value="A/G_cyclase"/>
</dbReference>
<dbReference type="GO" id="GO:0009190">
    <property type="term" value="P:cyclic nucleotide biosynthetic process"/>
    <property type="evidence" value="ECO:0007669"/>
    <property type="project" value="InterPro"/>
</dbReference>
<dbReference type="Gene3D" id="3.30.70.1230">
    <property type="entry name" value="Nucleotide cyclase"/>
    <property type="match status" value="1"/>
</dbReference>
<dbReference type="Pfam" id="PF13424">
    <property type="entry name" value="TPR_12"/>
    <property type="match status" value="1"/>
</dbReference>
<sequence length="892" mass="96349">MRGGRNSKCRGYLFVDIDGSMPRWEKRPDAMDAALRRYRKIVRACASRAGGEVRDHVGDGVFAVFANGNPLQAALNIQLQLQAQDWRSIGGLSARVGVHAADSGANEQAAINRAFRIVGAASAGQIVVSQEAKRYYAEPAGVSFTDLGACHLRGLEEPLPLLSLVHPSMDRQTFPPLRSLAAYNATIPTQNSPLFGRVAELADVEALLRGARIVTVTGHPGAGKSRLVIEAAQTVAAHRRVYFIQNLSAAEGAVAALARAMEFPFHGAAGHEKQLTGYLRTKKCLIVLDDPDRAAFADGAIERLLSACPDLQVLSAARAPLEVSAERVYRLGGLDHGAGDDASAIQSPAAIFFAHEAKRSDAGFTLDASNAGAFRQLCEALAGSPLGLQLAAPWCRVLSLAAIVERLSDASAGNLSDIPDPRQQLIAAIEESIRDLDRPHHQALANLSVFEGGFDSDAAASVALASAGVLKALDDRNLIERAGENRFRLHSLVGEHARRHLERNNDAERAHQRHADFFLLVLERAGRILDQSARLHAIHSEMSNIKRAWAFALRSGDDWIWRVGEHLFYAMVMRASFRKGATLFAAFAPEGEPRLYLDAMRANCLVHQGQLEEAQALAEAALSQSTRAVTIAHAEQALGNIAHIRGHANLAREHYLRALSLREAEHDYSGSQFSALSLAFLSVQEGDLPAARAAVEALYGRYRARGDLNGLMQAHGLAGDIAAKEGRLEDARHNFVGALAIETQLFNPQARGAILPRLGSVYLRLGDAAEAERCCTEAIQIAEETGDARLGAQALAGLSHAHHRTGDLSAAKDALLRAVRQSLALPSKQLLRAALSELSAVEAHLGNTEMAARLREILDFPESEEAVAHFVTQSEFLMDEYARELDLDTLRL</sequence>
<evidence type="ECO:0000313" key="2">
    <source>
        <dbReference type="Proteomes" id="UP000092498"/>
    </source>
</evidence>
<dbReference type="GO" id="GO:0004016">
    <property type="term" value="F:adenylate cyclase activity"/>
    <property type="evidence" value="ECO:0007669"/>
    <property type="project" value="UniProtKB-ARBA"/>
</dbReference>
<proteinExistence type="predicted"/>
<dbReference type="RefSeq" id="WP_066768036.1">
    <property type="nucleotide sequence ID" value="NZ_CP013244.1"/>
</dbReference>
<dbReference type="InParanoid" id="A0A1B1AEZ1"/>
<accession>A0A1B1AEZ1</accession>
<keyword evidence="2" id="KW-1185">Reference proteome</keyword>
<dbReference type="SUPFAM" id="SSF48452">
    <property type="entry name" value="TPR-like"/>
    <property type="match status" value="2"/>
</dbReference>
<dbReference type="InterPro" id="IPR029787">
    <property type="entry name" value="Nucleotide_cyclase"/>
</dbReference>
<protein>
    <recommendedName>
        <fullName evidence="3">Guanylate cyclase domain-containing protein</fullName>
    </recommendedName>
</protein>
<name>A0A1B1AEZ1_9PROT</name>
<dbReference type="PANTHER" id="PTHR47691:SF3">
    <property type="entry name" value="HTH-TYPE TRANSCRIPTIONAL REGULATOR RV0890C-RELATED"/>
    <property type="match status" value="1"/>
</dbReference>
<dbReference type="STRING" id="1759059.ATE48_03990"/>
<dbReference type="Gene3D" id="1.25.40.10">
    <property type="entry name" value="Tetratricopeptide repeat domain"/>
    <property type="match status" value="2"/>
</dbReference>
<dbReference type="InterPro" id="IPR019734">
    <property type="entry name" value="TPR_rpt"/>
</dbReference>
<reference evidence="1 2" key="1">
    <citation type="submission" date="2015-11" db="EMBL/GenBank/DDBJ databases">
        <title>Whole-Genome Sequence of Candidatus Oderbacter manganicum from the National Park Lower Oder Valley, Germany.</title>
        <authorList>
            <person name="Braun B."/>
            <person name="Liere K."/>
            <person name="Szewzyk U."/>
        </authorList>
    </citation>
    <scope>NUCLEOTIDE SEQUENCE [LARGE SCALE GENOMIC DNA]</scope>
    <source>
        <strain evidence="1 2">OTSz_A_272</strain>
    </source>
</reference>